<dbReference type="Proteomes" id="UP000182753">
    <property type="component" value="Unassembled WGS sequence"/>
</dbReference>
<evidence type="ECO:0000313" key="3">
    <source>
        <dbReference type="Proteomes" id="UP000182753"/>
    </source>
</evidence>
<dbReference type="AlphaFoldDB" id="A0A1J4RS29"/>
<proteinExistence type="predicted"/>
<name>A0A1J4RS29_9BACT</name>
<keyword evidence="1" id="KW-1133">Transmembrane helix</keyword>
<dbReference type="EMBL" id="MNUJ01000050">
    <property type="protein sequence ID" value="OIN89100.1"/>
    <property type="molecule type" value="Genomic_DNA"/>
</dbReference>
<gene>
    <name evidence="2" type="ORF">AUJ40_02450</name>
</gene>
<feature type="transmembrane region" description="Helical" evidence="1">
    <location>
        <begin position="6"/>
        <end position="23"/>
    </location>
</feature>
<keyword evidence="1" id="KW-0812">Transmembrane</keyword>
<accession>A0A1J4RS29</accession>
<reference evidence="2 3" key="1">
    <citation type="journal article" date="2016" name="Environ. Microbiol.">
        <title>Genomic resolution of a cold subsurface aquifer community provides metabolic insights for novel microbes adapted to high CO concentrations.</title>
        <authorList>
            <person name="Probst A.J."/>
            <person name="Castelle C.J."/>
            <person name="Singh A."/>
            <person name="Brown C.T."/>
            <person name="Anantharaman K."/>
            <person name="Sharon I."/>
            <person name="Hug L.A."/>
            <person name="Burstein D."/>
            <person name="Emerson J.B."/>
            <person name="Thomas B.C."/>
            <person name="Banfield J.F."/>
        </authorList>
    </citation>
    <scope>NUCLEOTIDE SEQUENCE [LARGE SCALE GENOMIC DNA]</scope>
    <source>
        <strain evidence="2">CG1_02_42_45</strain>
    </source>
</reference>
<protein>
    <recommendedName>
        <fullName evidence="4">Metal-dependent hydrolase</fullName>
    </recommendedName>
</protein>
<feature type="transmembrane region" description="Helical" evidence="1">
    <location>
        <begin position="82"/>
        <end position="105"/>
    </location>
</feature>
<sequence>MFKDEFIHFILSIIAGAIVGYFCRNWWAVPIALVSGFLIDADHLIDYFIYKKFRGFDLKEFLSGEFFDRLGKVYVVFHGYEYAAAATIFGIIFPNLGWLFFSLALSNFLHLLYDTIANKPIWPTYFITYRLIKNFNHKTFDFKCDNR</sequence>
<evidence type="ECO:0000256" key="1">
    <source>
        <dbReference type="SAM" id="Phobius"/>
    </source>
</evidence>
<keyword evidence="1" id="KW-0472">Membrane</keyword>
<comment type="caution">
    <text evidence="2">The sequence shown here is derived from an EMBL/GenBank/DDBJ whole genome shotgun (WGS) entry which is preliminary data.</text>
</comment>
<evidence type="ECO:0000313" key="2">
    <source>
        <dbReference type="EMBL" id="OIN89100.1"/>
    </source>
</evidence>
<evidence type="ECO:0008006" key="4">
    <source>
        <dbReference type="Google" id="ProtNLM"/>
    </source>
</evidence>
<organism evidence="2 3">
    <name type="scientific">Candidatus Berkelbacteria bacterium CG1_02_42_45</name>
    <dbReference type="NCBI Taxonomy" id="1805036"/>
    <lineage>
        <taxon>Bacteria</taxon>
        <taxon>Candidatus Berkelbacteria</taxon>
    </lineage>
</organism>